<keyword evidence="4" id="KW-0520">NAD</keyword>
<feature type="region of interest" description="Disordered" evidence="6">
    <location>
        <begin position="355"/>
        <end position="378"/>
    </location>
</feature>
<dbReference type="PROSITE" id="PS50918">
    <property type="entry name" value="WWE"/>
    <property type="match status" value="1"/>
</dbReference>
<evidence type="ECO:0000256" key="5">
    <source>
        <dbReference type="ARBA" id="ARBA00033987"/>
    </source>
</evidence>
<evidence type="ECO:0000259" key="7">
    <source>
        <dbReference type="PROSITE" id="PS50172"/>
    </source>
</evidence>
<dbReference type="InterPro" id="IPR036420">
    <property type="entry name" value="BRCT_dom_sf"/>
</dbReference>
<feature type="domain" description="BRCT" evidence="7">
    <location>
        <begin position="2"/>
        <end position="94"/>
    </location>
</feature>
<dbReference type="SUPFAM" id="SSF142921">
    <property type="entry name" value="WGR domain-like"/>
    <property type="match status" value="1"/>
</dbReference>
<dbReference type="Pfam" id="PF05406">
    <property type="entry name" value="WGR"/>
    <property type="match status" value="1"/>
</dbReference>
<dbReference type="SUPFAM" id="SSF52113">
    <property type="entry name" value="BRCT domain"/>
    <property type="match status" value="1"/>
</dbReference>
<feature type="compositionally biased region" description="Low complexity" evidence="6">
    <location>
        <begin position="125"/>
        <end position="134"/>
    </location>
</feature>
<comment type="catalytic activity">
    <reaction evidence="5">
        <text>NAD(+) + (ADP-D-ribosyl)n-acceptor = nicotinamide + (ADP-D-ribosyl)n+1-acceptor + H(+).</text>
        <dbReference type="EC" id="2.4.2.30"/>
    </reaction>
</comment>
<evidence type="ECO:0000313" key="10">
    <source>
        <dbReference type="EMBL" id="CAE7566348.1"/>
    </source>
</evidence>
<dbReference type="OrthoDB" id="429950at2759"/>
<dbReference type="Proteomes" id="UP000601435">
    <property type="component" value="Unassembled WGS sequence"/>
</dbReference>
<evidence type="ECO:0000313" key="11">
    <source>
        <dbReference type="Proteomes" id="UP000601435"/>
    </source>
</evidence>
<dbReference type="InterPro" id="IPR037197">
    <property type="entry name" value="WWE_dom_sf"/>
</dbReference>
<evidence type="ECO:0000259" key="9">
    <source>
        <dbReference type="PROSITE" id="PS51977"/>
    </source>
</evidence>
<dbReference type="CDD" id="cd17747">
    <property type="entry name" value="BRCT_PARP1"/>
    <property type="match status" value="1"/>
</dbReference>
<dbReference type="SUPFAM" id="SSF117839">
    <property type="entry name" value="WWE domain"/>
    <property type="match status" value="1"/>
</dbReference>
<feature type="domain" description="WWE" evidence="8">
    <location>
        <begin position="264"/>
        <end position="353"/>
    </location>
</feature>
<organism evidence="10 11">
    <name type="scientific">Symbiodinium necroappetens</name>
    <dbReference type="NCBI Taxonomy" id="1628268"/>
    <lineage>
        <taxon>Eukaryota</taxon>
        <taxon>Sar</taxon>
        <taxon>Alveolata</taxon>
        <taxon>Dinophyceae</taxon>
        <taxon>Suessiales</taxon>
        <taxon>Symbiodiniaceae</taxon>
        <taxon>Symbiodinium</taxon>
    </lineage>
</organism>
<name>A0A812U9D2_9DINO</name>
<evidence type="ECO:0000256" key="4">
    <source>
        <dbReference type="ARBA" id="ARBA00023027"/>
    </source>
</evidence>
<dbReference type="InterPro" id="IPR036930">
    <property type="entry name" value="WGR_dom_sf"/>
</dbReference>
<comment type="caution">
    <text evidence="10">The sequence shown here is derived from an EMBL/GenBank/DDBJ whole genome shotgun (WGS) entry which is preliminary data.</text>
</comment>
<feature type="non-terminal residue" evidence="10">
    <location>
        <position position="1"/>
    </location>
</feature>
<dbReference type="InterPro" id="IPR050800">
    <property type="entry name" value="ARTD/PARP"/>
</dbReference>
<protein>
    <recommendedName>
        <fullName evidence="1">NAD(+) ADP-ribosyltransferase</fullName>
        <ecNumber evidence="1">2.4.2.30</ecNumber>
    </recommendedName>
</protein>
<evidence type="ECO:0000256" key="2">
    <source>
        <dbReference type="ARBA" id="ARBA00022676"/>
    </source>
</evidence>
<gene>
    <name evidence="10" type="primary">Parp1</name>
    <name evidence="10" type="ORF">SNEC2469_LOCUS16474</name>
</gene>
<dbReference type="GO" id="GO:0006302">
    <property type="term" value="P:double-strand break repair"/>
    <property type="evidence" value="ECO:0007669"/>
    <property type="project" value="TreeGrafter"/>
</dbReference>
<dbReference type="Gene3D" id="3.30.720.50">
    <property type="match status" value="1"/>
</dbReference>
<dbReference type="GO" id="GO:0070212">
    <property type="term" value="P:protein poly-ADP-ribosylation"/>
    <property type="evidence" value="ECO:0007669"/>
    <property type="project" value="TreeGrafter"/>
</dbReference>
<evidence type="ECO:0000256" key="3">
    <source>
        <dbReference type="ARBA" id="ARBA00022679"/>
    </source>
</evidence>
<keyword evidence="3" id="KW-0808">Transferase</keyword>
<dbReference type="GO" id="GO:0003950">
    <property type="term" value="F:NAD+ poly-ADP-ribosyltransferase activity"/>
    <property type="evidence" value="ECO:0007669"/>
    <property type="project" value="UniProtKB-EC"/>
</dbReference>
<feature type="region of interest" description="Disordered" evidence="6">
    <location>
        <begin position="103"/>
        <end position="134"/>
    </location>
</feature>
<proteinExistence type="predicted"/>
<keyword evidence="11" id="KW-1185">Reference proteome</keyword>
<dbReference type="InterPro" id="IPR004170">
    <property type="entry name" value="WWE_dom"/>
</dbReference>
<dbReference type="PROSITE" id="PS51977">
    <property type="entry name" value="WGR"/>
    <property type="match status" value="1"/>
</dbReference>
<evidence type="ECO:0000259" key="8">
    <source>
        <dbReference type="PROSITE" id="PS50918"/>
    </source>
</evidence>
<dbReference type="SMART" id="SM00773">
    <property type="entry name" value="WGR"/>
    <property type="match status" value="1"/>
</dbReference>
<dbReference type="AlphaFoldDB" id="A0A812U9D2"/>
<sequence>MPPKKFFKGITFALSGKLAQTQKAYEELIRRHGGEVSSTVTTSVQFLVSTDEDVKANSHKVALAKGRGTPIVQEGFLGCCIAAKSLLDHCTFLIKASDPAKKREAAKASASPAKKARIAKDEAEPTGSSATASTSVAYATTEAPVIAKSGLGGKAAVVQEQAKKGLMMKGTLTWDVELVLNDPAKGTDKYYNMQLLASTDGSEFWAVQHWGWTGLDGRVHVDGPFKELHAAKAVFRRKYRQKTGNVWGQLGMTFEEMPGKYRLVSLEPSGSGHAKGRWQFYMHNAIDGKEVGWYDYDAAAAARLEKYWRQFCDHPDLKLGVRVIHSDYFAYEINFNELWQTNIKTGTRRAIRRFADGEVPLDTPPHRIPEPAAPAKPP</sequence>
<dbReference type="Pfam" id="PF00533">
    <property type="entry name" value="BRCT"/>
    <property type="match status" value="1"/>
</dbReference>
<dbReference type="GO" id="GO:0005730">
    <property type="term" value="C:nucleolus"/>
    <property type="evidence" value="ECO:0007669"/>
    <property type="project" value="TreeGrafter"/>
</dbReference>
<accession>A0A812U9D2</accession>
<dbReference type="EMBL" id="CAJNJA010026832">
    <property type="protein sequence ID" value="CAE7566348.1"/>
    <property type="molecule type" value="Genomic_DNA"/>
</dbReference>
<evidence type="ECO:0000256" key="6">
    <source>
        <dbReference type="SAM" id="MobiDB-lite"/>
    </source>
</evidence>
<evidence type="ECO:0000256" key="1">
    <source>
        <dbReference type="ARBA" id="ARBA00012020"/>
    </source>
</evidence>
<dbReference type="EC" id="2.4.2.30" evidence="1"/>
<dbReference type="InterPro" id="IPR008893">
    <property type="entry name" value="WGR_domain"/>
</dbReference>
<dbReference type="PROSITE" id="PS50172">
    <property type="entry name" value="BRCT"/>
    <property type="match status" value="1"/>
</dbReference>
<reference evidence="10" key="1">
    <citation type="submission" date="2021-02" db="EMBL/GenBank/DDBJ databases">
        <authorList>
            <person name="Dougan E. K."/>
            <person name="Rhodes N."/>
            <person name="Thang M."/>
            <person name="Chan C."/>
        </authorList>
    </citation>
    <scope>NUCLEOTIDE SEQUENCE</scope>
</reference>
<dbReference type="PANTHER" id="PTHR10459">
    <property type="entry name" value="DNA LIGASE"/>
    <property type="match status" value="1"/>
</dbReference>
<dbReference type="Gene3D" id="3.40.50.10190">
    <property type="entry name" value="BRCT domain"/>
    <property type="match status" value="1"/>
</dbReference>
<keyword evidence="2" id="KW-0328">Glycosyltransferase</keyword>
<dbReference type="SMART" id="SM00292">
    <property type="entry name" value="BRCT"/>
    <property type="match status" value="1"/>
</dbReference>
<dbReference type="Pfam" id="PF02825">
    <property type="entry name" value="WWE"/>
    <property type="match status" value="1"/>
</dbReference>
<dbReference type="InterPro" id="IPR001357">
    <property type="entry name" value="BRCT_dom"/>
</dbReference>
<feature type="domain" description="WGR" evidence="9">
    <location>
        <begin position="154"/>
        <end position="261"/>
    </location>
</feature>
<dbReference type="GO" id="GO:1990404">
    <property type="term" value="F:NAD+-protein mono-ADP-ribosyltransferase activity"/>
    <property type="evidence" value="ECO:0007669"/>
    <property type="project" value="TreeGrafter"/>
</dbReference>
<dbReference type="PANTHER" id="PTHR10459:SF60">
    <property type="entry name" value="POLY [ADP-RIBOSE] POLYMERASE 2"/>
    <property type="match status" value="1"/>
</dbReference>